<feature type="non-terminal residue" evidence="2">
    <location>
        <position position="1"/>
    </location>
</feature>
<protein>
    <submittedName>
        <fullName evidence="2">Uncharacterized protein</fullName>
    </submittedName>
</protein>
<name>L8IT46_9CETA</name>
<evidence type="ECO:0000313" key="2">
    <source>
        <dbReference type="EMBL" id="ELR59213.1"/>
    </source>
</evidence>
<organism evidence="2 3">
    <name type="scientific">Bos mutus</name>
    <name type="common">wild yak</name>
    <dbReference type="NCBI Taxonomy" id="72004"/>
    <lineage>
        <taxon>Eukaryota</taxon>
        <taxon>Metazoa</taxon>
        <taxon>Chordata</taxon>
        <taxon>Craniata</taxon>
        <taxon>Vertebrata</taxon>
        <taxon>Euteleostomi</taxon>
        <taxon>Mammalia</taxon>
        <taxon>Eutheria</taxon>
        <taxon>Laurasiatheria</taxon>
        <taxon>Artiodactyla</taxon>
        <taxon>Ruminantia</taxon>
        <taxon>Pecora</taxon>
        <taxon>Bovidae</taxon>
        <taxon>Bovinae</taxon>
        <taxon>Bos</taxon>
    </lineage>
</organism>
<sequence length="53" mass="5459">AHQAPPSLGFSRQEHWSGGLPFPSPGDLHDPGIGPESLMSPALAGGFFTTSIT</sequence>
<reference evidence="2 3" key="1">
    <citation type="journal article" date="2012" name="Nat. Genet.">
        <title>The yak genome and adaptation to life at high altitude.</title>
        <authorList>
            <person name="Qiu Q."/>
            <person name="Zhang G."/>
            <person name="Ma T."/>
            <person name="Qian W."/>
            <person name="Wang J."/>
            <person name="Ye Z."/>
            <person name="Cao C."/>
            <person name="Hu Q."/>
            <person name="Kim J."/>
            <person name="Larkin D.M."/>
            <person name="Auvil L."/>
            <person name="Capitanu B."/>
            <person name="Ma J."/>
            <person name="Lewin H.A."/>
            <person name="Qian X."/>
            <person name="Lang Y."/>
            <person name="Zhou R."/>
            <person name="Wang L."/>
            <person name="Wang K."/>
            <person name="Xia J."/>
            <person name="Liao S."/>
            <person name="Pan S."/>
            <person name="Lu X."/>
            <person name="Hou H."/>
            <person name="Wang Y."/>
            <person name="Zang X."/>
            <person name="Yin Y."/>
            <person name="Ma H."/>
            <person name="Zhang J."/>
            <person name="Wang Z."/>
            <person name="Zhang Y."/>
            <person name="Zhang D."/>
            <person name="Yonezawa T."/>
            <person name="Hasegawa M."/>
            <person name="Zhong Y."/>
            <person name="Liu W."/>
            <person name="Zhang Y."/>
            <person name="Huang Z."/>
            <person name="Zhang S."/>
            <person name="Long R."/>
            <person name="Yang H."/>
            <person name="Wang J."/>
            <person name="Lenstra J.A."/>
            <person name="Cooper D.N."/>
            <person name="Wu Y."/>
            <person name="Wang J."/>
            <person name="Shi P."/>
            <person name="Wang J."/>
            <person name="Liu J."/>
        </authorList>
    </citation>
    <scope>NUCLEOTIDE SEQUENCE [LARGE SCALE GENOMIC DNA]</scope>
    <source>
        <strain evidence="3">yakQH1</strain>
    </source>
</reference>
<proteinExistence type="predicted"/>
<dbReference type="AlphaFoldDB" id="L8IT46"/>
<gene>
    <name evidence="2" type="ORF">M91_16788</name>
</gene>
<evidence type="ECO:0000313" key="3">
    <source>
        <dbReference type="Proteomes" id="UP000011080"/>
    </source>
</evidence>
<feature type="region of interest" description="Disordered" evidence="1">
    <location>
        <begin position="1"/>
        <end position="37"/>
    </location>
</feature>
<evidence type="ECO:0000256" key="1">
    <source>
        <dbReference type="SAM" id="MobiDB-lite"/>
    </source>
</evidence>
<accession>L8IT46</accession>
<dbReference type="Proteomes" id="UP000011080">
    <property type="component" value="Unassembled WGS sequence"/>
</dbReference>
<dbReference type="EMBL" id="JH880742">
    <property type="protein sequence ID" value="ELR59213.1"/>
    <property type="molecule type" value="Genomic_DNA"/>
</dbReference>
<feature type="non-terminal residue" evidence="2">
    <location>
        <position position="53"/>
    </location>
</feature>